<dbReference type="eggNOG" id="arCOG10642">
    <property type="taxonomic scope" value="Archaea"/>
</dbReference>
<keyword evidence="5" id="KW-1185">Reference proteome</keyword>
<evidence type="ECO:0000313" key="4">
    <source>
        <dbReference type="EMBL" id="ELY40739.1"/>
    </source>
</evidence>
<dbReference type="OrthoDB" id="203438at2157"/>
<evidence type="ECO:0000256" key="1">
    <source>
        <dbReference type="ARBA" id="ARBA00023277"/>
    </source>
</evidence>
<comment type="caution">
    <text evidence="4">The sequence shown here is derived from an EMBL/GenBank/DDBJ whole genome shotgun (WGS) entry which is preliminary data.</text>
</comment>
<dbReference type="Proteomes" id="UP000011599">
    <property type="component" value="Unassembled WGS sequence"/>
</dbReference>
<evidence type="ECO:0000259" key="3">
    <source>
        <dbReference type="Pfam" id="PF24793"/>
    </source>
</evidence>
<dbReference type="PANTHER" id="PTHR43772:SF2">
    <property type="entry name" value="PUTATIVE (AFU_ORTHOLOGUE AFUA_2G04480)-RELATED"/>
    <property type="match status" value="1"/>
</dbReference>
<feature type="region of interest" description="Disordered" evidence="2">
    <location>
        <begin position="1"/>
        <end position="26"/>
    </location>
</feature>
<proteinExistence type="predicted"/>
<gene>
    <name evidence="4" type="ORF">C496_11148</name>
</gene>
<feature type="domain" description="Glucosamine inositolphosphorylceramide transferase 1 N-terminal" evidence="3">
    <location>
        <begin position="107"/>
        <end position="370"/>
    </location>
</feature>
<protein>
    <recommendedName>
        <fullName evidence="3">Glucosamine inositolphosphorylceramide transferase 1 N-terminal domain-containing protein</fullName>
    </recommendedName>
</protein>
<evidence type="ECO:0000256" key="2">
    <source>
        <dbReference type="SAM" id="MobiDB-lite"/>
    </source>
</evidence>
<reference evidence="4 5" key="1">
    <citation type="journal article" date="2014" name="PLoS Genet.">
        <title>Phylogenetically driven sequencing of extremely halophilic archaea reveals strategies for static and dynamic osmo-response.</title>
        <authorList>
            <person name="Becker E.A."/>
            <person name="Seitzer P.M."/>
            <person name="Tritt A."/>
            <person name="Larsen D."/>
            <person name="Krusor M."/>
            <person name="Yao A.I."/>
            <person name="Wu D."/>
            <person name="Madern D."/>
            <person name="Eisen J.A."/>
            <person name="Darling A.E."/>
            <person name="Facciotti M.T."/>
        </authorList>
    </citation>
    <scope>NUCLEOTIDE SEQUENCE [LARGE SCALE GENOMIC DNA]</scope>
    <source>
        <strain evidence="4 5">GA33</strain>
    </source>
</reference>
<sequence length="394" mass="43811">MARTNDTVGGGTTPESSNSASVTERLRSAAIDSRTVSRAAWHCGRFVHQTCPTLVRRIRRRLRPDASRQPSVASDGGVISTAQQSPSPTSADLPAADPLELQPDPTVVNPVLTAMDVTDFGAVDFVADPFLFVTDTGEWHMFFEVLNRDRTPPAAIGHATSPDGGFTWEYDRIVLETDEHLSFPYVFEWEGTQYMVPEEGGPDGTTVTLYEAVDFPTVWRPVATPVVNDHGTDDTVLFRWEGRWWAIVGDSVYENRIHVYHSESLRADDWTPHAANPVVTDRPSATRPAGRPIVRNDRLLVFYQDCRRQYGDKVRAYEITELSPTTYADRECEASPVLEGSNSPFGWSSGRMHHIDAWHTGDGWRCAVDGNVGFGQSVLSDNHWAIGMYVDADR</sequence>
<dbReference type="Gene3D" id="2.115.10.20">
    <property type="entry name" value="Glycosyl hydrolase domain, family 43"/>
    <property type="match status" value="1"/>
</dbReference>
<dbReference type="RefSeq" id="WP_006090060.1">
    <property type="nucleotide sequence ID" value="NZ_AOHW01000031.1"/>
</dbReference>
<name>L9VU81_9EURY</name>
<dbReference type="Pfam" id="PF24793">
    <property type="entry name" value="GINT1_N"/>
    <property type="match status" value="1"/>
</dbReference>
<dbReference type="SUPFAM" id="SSF75005">
    <property type="entry name" value="Arabinanase/levansucrase/invertase"/>
    <property type="match status" value="1"/>
</dbReference>
<dbReference type="EMBL" id="AOHW01000031">
    <property type="protein sequence ID" value="ELY40739.1"/>
    <property type="molecule type" value="Genomic_DNA"/>
</dbReference>
<feature type="region of interest" description="Disordered" evidence="2">
    <location>
        <begin position="62"/>
        <end position="100"/>
    </location>
</feature>
<dbReference type="InterPro" id="IPR023296">
    <property type="entry name" value="Glyco_hydro_beta-prop_sf"/>
</dbReference>
<dbReference type="AlphaFoldDB" id="L9VU81"/>
<dbReference type="PATRIC" id="fig|1114856.3.peg.2320"/>
<evidence type="ECO:0000313" key="5">
    <source>
        <dbReference type="Proteomes" id="UP000011599"/>
    </source>
</evidence>
<accession>L9VU81</accession>
<feature type="compositionally biased region" description="Polar residues" evidence="2">
    <location>
        <begin position="1"/>
        <end position="22"/>
    </location>
</feature>
<organism evidence="4 5">
    <name type="scientific">Natronorubrum tibetense GA33</name>
    <dbReference type="NCBI Taxonomy" id="1114856"/>
    <lineage>
        <taxon>Archaea</taxon>
        <taxon>Methanobacteriati</taxon>
        <taxon>Methanobacteriota</taxon>
        <taxon>Stenosarchaea group</taxon>
        <taxon>Halobacteria</taxon>
        <taxon>Halobacteriales</taxon>
        <taxon>Natrialbaceae</taxon>
        <taxon>Natronorubrum</taxon>
    </lineage>
</organism>
<dbReference type="InterPro" id="IPR052176">
    <property type="entry name" value="Glycosyl_Hydrlase_43_Enz"/>
</dbReference>
<dbReference type="InterPro" id="IPR056442">
    <property type="entry name" value="GINT1_N"/>
</dbReference>
<keyword evidence="1" id="KW-0119">Carbohydrate metabolism</keyword>
<dbReference type="STRING" id="1114856.GCA_000383975_02652"/>
<dbReference type="PANTHER" id="PTHR43772">
    <property type="entry name" value="ENDO-1,4-BETA-XYLANASE"/>
    <property type="match status" value="1"/>
</dbReference>
<feature type="compositionally biased region" description="Polar residues" evidence="2">
    <location>
        <begin position="80"/>
        <end position="90"/>
    </location>
</feature>